<dbReference type="SUPFAM" id="SSF53474">
    <property type="entry name" value="alpha/beta-Hydrolases"/>
    <property type="match status" value="1"/>
</dbReference>
<dbReference type="Pfam" id="PF01764">
    <property type="entry name" value="Lipase_3"/>
    <property type="match status" value="1"/>
</dbReference>
<gene>
    <name evidence="2" type="ORF">Poly59_36550</name>
</gene>
<organism evidence="2 3">
    <name type="scientific">Rubripirellula reticaptiva</name>
    <dbReference type="NCBI Taxonomy" id="2528013"/>
    <lineage>
        <taxon>Bacteria</taxon>
        <taxon>Pseudomonadati</taxon>
        <taxon>Planctomycetota</taxon>
        <taxon>Planctomycetia</taxon>
        <taxon>Pirellulales</taxon>
        <taxon>Pirellulaceae</taxon>
        <taxon>Rubripirellula</taxon>
    </lineage>
</organism>
<protein>
    <submittedName>
        <fullName evidence="2">Lipase (Class 3)</fullName>
    </submittedName>
</protein>
<proteinExistence type="predicted"/>
<dbReference type="Proteomes" id="UP000317977">
    <property type="component" value="Unassembled WGS sequence"/>
</dbReference>
<dbReference type="Gene3D" id="3.40.50.1820">
    <property type="entry name" value="alpha/beta hydrolase"/>
    <property type="match status" value="1"/>
</dbReference>
<dbReference type="CDD" id="cd00519">
    <property type="entry name" value="Lipase_3"/>
    <property type="match status" value="1"/>
</dbReference>
<dbReference type="PANTHER" id="PTHR45856:SF24">
    <property type="entry name" value="FUNGAL LIPASE-LIKE DOMAIN-CONTAINING PROTEIN"/>
    <property type="match status" value="1"/>
</dbReference>
<feature type="domain" description="Fungal lipase-type" evidence="1">
    <location>
        <begin position="113"/>
        <end position="241"/>
    </location>
</feature>
<evidence type="ECO:0000313" key="2">
    <source>
        <dbReference type="EMBL" id="TWU49042.1"/>
    </source>
</evidence>
<evidence type="ECO:0000313" key="3">
    <source>
        <dbReference type="Proteomes" id="UP000317977"/>
    </source>
</evidence>
<evidence type="ECO:0000259" key="1">
    <source>
        <dbReference type="Pfam" id="PF01764"/>
    </source>
</evidence>
<reference evidence="2 3" key="1">
    <citation type="submission" date="2019-02" db="EMBL/GenBank/DDBJ databases">
        <title>Deep-cultivation of Planctomycetes and their phenomic and genomic characterization uncovers novel biology.</title>
        <authorList>
            <person name="Wiegand S."/>
            <person name="Jogler M."/>
            <person name="Boedeker C."/>
            <person name="Pinto D."/>
            <person name="Vollmers J."/>
            <person name="Rivas-Marin E."/>
            <person name="Kohn T."/>
            <person name="Peeters S.H."/>
            <person name="Heuer A."/>
            <person name="Rast P."/>
            <person name="Oberbeckmann S."/>
            <person name="Bunk B."/>
            <person name="Jeske O."/>
            <person name="Meyerdierks A."/>
            <person name="Storesund J.E."/>
            <person name="Kallscheuer N."/>
            <person name="Luecker S."/>
            <person name="Lage O.M."/>
            <person name="Pohl T."/>
            <person name="Merkel B.J."/>
            <person name="Hornburger P."/>
            <person name="Mueller R.-W."/>
            <person name="Bruemmer F."/>
            <person name="Labrenz M."/>
            <person name="Spormann A.M."/>
            <person name="Op Den Camp H."/>
            <person name="Overmann J."/>
            <person name="Amann R."/>
            <person name="Jetten M.S.M."/>
            <person name="Mascher T."/>
            <person name="Medema M.H."/>
            <person name="Devos D.P."/>
            <person name="Kaster A.-K."/>
            <person name="Ovreas L."/>
            <person name="Rohde M."/>
            <person name="Galperin M.Y."/>
            <person name="Jogler C."/>
        </authorList>
    </citation>
    <scope>NUCLEOTIDE SEQUENCE [LARGE SCALE GENOMIC DNA]</scope>
    <source>
        <strain evidence="2 3">Poly59</strain>
    </source>
</reference>
<dbReference type="EMBL" id="SJPX01000004">
    <property type="protein sequence ID" value="TWU49042.1"/>
    <property type="molecule type" value="Genomic_DNA"/>
</dbReference>
<accession>A0A5C6EIZ1</accession>
<dbReference type="GO" id="GO:0006629">
    <property type="term" value="P:lipid metabolic process"/>
    <property type="evidence" value="ECO:0007669"/>
    <property type="project" value="InterPro"/>
</dbReference>
<dbReference type="AlphaFoldDB" id="A0A5C6EIZ1"/>
<name>A0A5C6EIZ1_9BACT</name>
<dbReference type="PANTHER" id="PTHR45856">
    <property type="entry name" value="ALPHA/BETA-HYDROLASES SUPERFAMILY PROTEIN"/>
    <property type="match status" value="1"/>
</dbReference>
<dbReference type="OrthoDB" id="5522031at2"/>
<keyword evidence="3" id="KW-1185">Reference proteome</keyword>
<comment type="caution">
    <text evidence="2">The sequence shown here is derived from an EMBL/GenBank/DDBJ whole genome shotgun (WGS) entry which is preliminary data.</text>
</comment>
<dbReference type="InterPro" id="IPR051218">
    <property type="entry name" value="Sec_MonoDiacylglyc_Lipase"/>
</dbReference>
<sequence length="392" mass="42844">MNLVRLKLISCLLIVVCYAIDRAPHCRAQRAIGMADPIYSLSIESRLAESWDGKQSVDWDRSASLALLSKTAYDDDLELMKFTAKGMGFDDCKLFEKRNSAGHALIGTNVVLFAFRGTEFTSLADWKTDAYAQTVSVTGVGEIHSGFNTAYEYLRSDVERVIRENPGKTIWVTGHSLGGAMAVICAMRCKQSNLGNVRIITFGQPRVGNNSTARWIDSNFSNSYQRFVNDQDLVPRLPPARFFQYADAGKFIIVGQGSVYGAVAGGAGNDSEKIVYTVDAPQLAGGSVDRPRAAYNSNATNSDLTEVYQTRNTPLPLTGSELDLLIQAEVELKSQAGKPSLFFPDKEGEPELRVGSFGAPGAIYGGIYGTKEKFTDHQIAGYLAVIRKSRDE</sequence>
<dbReference type="InterPro" id="IPR002921">
    <property type="entry name" value="Fungal_lipase-type"/>
</dbReference>
<dbReference type="InterPro" id="IPR029058">
    <property type="entry name" value="AB_hydrolase_fold"/>
</dbReference>